<dbReference type="InterPro" id="IPR042245">
    <property type="entry name" value="Tgt2/MlaC_sf"/>
</dbReference>
<dbReference type="EMBL" id="BEXT01000001">
    <property type="protein sequence ID" value="GBC62585.1"/>
    <property type="molecule type" value="Genomic_DNA"/>
</dbReference>
<comment type="caution">
    <text evidence="1">The sequence shown here is derived from an EMBL/GenBank/DDBJ whole genome shotgun (WGS) entry which is preliminary data.</text>
</comment>
<dbReference type="Proteomes" id="UP000288096">
    <property type="component" value="Unassembled WGS sequence"/>
</dbReference>
<evidence type="ECO:0000313" key="2">
    <source>
        <dbReference type="Proteomes" id="UP000288096"/>
    </source>
</evidence>
<dbReference type="Pfam" id="PF05494">
    <property type="entry name" value="MlaC"/>
    <property type="match status" value="1"/>
</dbReference>
<keyword evidence="2" id="KW-1185">Reference proteome</keyword>
<accession>A0A401G039</accession>
<dbReference type="PANTHER" id="PTHR36573">
    <property type="entry name" value="INTERMEMBRANE PHOSPHOLIPID TRANSPORT SYSTEM BINDING PROTEIN MLAC"/>
    <property type="match status" value="1"/>
</dbReference>
<sequence>MKRTILIFHLLIFGWATVLYSAQVQPLDELKGPIEQGIAILNNPEYTRPDQKEAQREKIWALVQNVFDFRAISMRALARNWRRLNETQRGAFTEAFSVLLKNTYIDKLQGEYHNEKLVFLGQDMIADRKAVVRTKILRKKIEIPMDYSMYLRSGKWRVYDVNIEGVSLVKNYRSQFNSILAKESPDQLIQRLKEKNDAHEQKRKGVK</sequence>
<dbReference type="RefSeq" id="WP_124329748.1">
    <property type="nucleotide sequence ID" value="NZ_BEXT01000001.1"/>
</dbReference>
<dbReference type="PIRSF" id="PIRSF004649">
    <property type="entry name" value="MlaC"/>
    <property type="match status" value="1"/>
</dbReference>
<dbReference type="InterPro" id="IPR008869">
    <property type="entry name" value="MlaC/ttg2D"/>
</dbReference>
<gene>
    <name evidence="1" type="ORF">DENIS_3557</name>
</gene>
<protein>
    <submittedName>
        <fullName evidence="1">Toluene tolerance family protein</fullName>
    </submittedName>
</protein>
<evidence type="ECO:0000313" key="1">
    <source>
        <dbReference type="EMBL" id="GBC62585.1"/>
    </source>
</evidence>
<dbReference type="AlphaFoldDB" id="A0A401G039"/>
<proteinExistence type="predicted"/>
<dbReference type="PANTHER" id="PTHR36573:SF1">
    <property type="entry name" value="INTERMEMBRANE PHOSPHOLIPID TRANSPORT SYSTEM BINDING PROTEIN MLAC"/>
    <property type="match status" value="1"/>
</dbReference>
<organism evidence="1 2">
    <name type="scientific">Desulfonema ishimotonii</name>
    <dbReference type="NCBI Taxonomy" id="45657"/>
    <lineage>
        <taxon>Bacteria</taxon>
        <taxon>Pseudomonadati</taxon>
        <taxon>Thermodesulfobacteriota</taxon>
        <taxon>Desulfobacteria</taxon>
        <taxon>Desulfobacterales</taxon>
        <taxon>Desulfococcaceae</taxon>
        <taxon>Desulfonema</taxon>
    </lineage>
</organism>
<dbReference type="OrthoDB" id="9798905at2"/>
<reference evidence="2" key="2">
    <citation type="submission" date="2019-01" db="EMBL/GenBank/DDBJ databases">
        <title>Genome sequence of Desulfonema ishimotonii strain Tokyo 01.</title>
        <authorList>
            <person name="Fukui M."/>
        </authorList>
    </citation>
    <scope>NUCLEOTIDE SEQUENCE [LARGE SCALE GENOMIC DNA]</scope>
    <source>
        <strain evidence="2">Tokyo 01</strain>
    </source>
</reference>
<name>A0A401G039_9BACT</name>
<reference evidence="2" key="1">
    <citation type="submission" date="2017-11" db="EMBL/GenBank/DDBJ databases">
        <authorList>
            <person name="Watanabe M."/>
            <person name="Kojima H."/>
        </authorList>
    </citation>
    <scope>NUCLEOTIDE SEQUENCE [LARGE SCALE GENOMIC DNA]</scope>
    <source>
        <strain evidence="2">Tokyo 01</strain>
    </source>
</reference>
<dbReference type="Gene3D" id="3.10.450.710">
    <property type="entry name" value="Tgt2/MlaC"/>
    <property type="match status" value="1"/>
</dbReference>